<gene>
    <name evidence="9" type="ORF">H9728_04380</name>
</gene>
<evidence type="ECO:0000256" key="1">
    <source>
        <dbReference type="ARBA" id="ARBA00004141"/>
    </source>
</evidence>
<feature type="transmembrane region" description="Helical" evidence="8">
    <location>
        <begin position="252"/>
        <end position="271"/>
    </location>
</feature>
<dbReference type="PANTHER" id="PTHR42810">
    <property type="entry name" value="PURINE PERMEASE C1399.01C-RELATED"/>
    <property type="match status" value="1"/>
</dbReference>
<feature type="compositionally biased region" description="Low complexity" evidence="7">
    <location>
        <begin position="482"/>
        <end position="491"/>
    </location>
</feature>
<dbReference type="Proteomes" id="UP000824135">
    <property type="component" value="Unassembled WGS sequence"/>
</dbReference>
<proteinExistence type="inferred from homology"/>
<dbReference type="GO" id="GO:0005886">
    <property type="term" value="C:plasma membrane"/>
    <property type="evidence" value="ECO:0007669"/>
    <property type="project" value="TreeGrafter"/>
</dbReference>
<evidence type="ECO:0000256" key="2">
    <source>
        <dbReference type="ARBA" id="ARBA00008821"/>
    </source>
</evidence>
<name>A0A9D1Z7F3_9FIRM</name>
<feature type="transmembrane region" description="Helical" evidence="8">
    <location>
        <begin position="43"/>
        <end position="60"/>
    </location>
</feature>
<evidence type="ECO:0000313" key="9">
    <source>
        <dbReference type="EMBL" id="HIY78260.1"/>
    </source>
</evidence>
<feature type="transmembrane region" description="Helical" evidence="8">
    <location>
        <begin position="163"/>
        <end position="182"/>
    </location>
</feature>
<comment type="similarity">
    <text evidence="2">Belongs to the nucleobase:cation symporter-2 (NCS2) (TC 2.A.40) family.</text>
</comment>
<feature type="transmembrane region" description="Helical" evidence="8">
    <location>
        <begin position="397"/>
        <end position="420"/>
    </location>
</feature>
<dbReference type="AlphaFoldDB" id="A0A9D1Z7F3"/>
<feature type="region of interest" description="Disordered" evidence="7">
    <location>
        <begin position="474"/>
        <end position="506"/>
    </location>
</feature>
<protein>
    <recommendedName>
        <fullName evidence="11">Uracil permease</fullName>
    </recommendedName>
</protein>
<evidence type="ECO:0000256" key="6">
    <source>
        <dbReference type="ARBA" id="ARBA00023136"/>
    </source>
</evidence>
<keyword evidence="6 8" id="KW-0472">Membrane</keyword>
<evidence type="ECO:0000256" key="5">
    <source>
        <dbReference type="ARBA" id="ARBA00022989"/>
    </source>
</evidence>
<feature type="transmembrane region" description="Helical" evidence="8">
    <location>
        <begin position="363"/>
        <end position="385"/>
    </location>
</feature>
<feature type="transmembrane region" description="Helical" evidence="8">
    <location>
        <begin position="194"/>
        <end position="215"/>
    </location>
</feature>
<reference evidence="9" key="2">
    <citation type="submission" date="2021-04" db="EMBL/GenBank/DDBJ databases">
        <authorList>
            <person name="Gilroy R."/>
        </authorList>
    </citation>
    <scope>NUCLEOTIDE SEQUENCE</scope>
    <source>
        <strain evidence="9">CHK199-9574</strain>
    </source>
</reference>
<evidence type="ECO:0008006" key="11">
    <source>
        <dbReference type="Google" id="ProtNLM"/>
    </source>
</evidence>
<comment type="caution">
    <text evidence="9">The sequence shown here is derived from an EMBL/GenBank/DDBJ whole genome shotgun (WGS) entry which is preliminary data.</text>
</comment>
<dbReference type="PROSITE" id="PS01116">
    <property type="entry name" value="XANTH_URACIL_PERMASE"/>
    <property type="match status" value="1"/>
</dbReference>
<feature type="transmembrane region" description="Helical" evidence="8">
    <location>
        <begin position="67"/>
        <end position="86"/>
    </location>
</feature>
<evidence type="ECO:0000256" key="3">
    <source>
        <dbReference type="ARBA" id="ARBA00022448"/>
    </source>
</evidence>
<keyword evidence="3" id="KW-0813">Transport</keyword>
<evidence type="ECO:0000256" key="8">
    <source>
        <dbReference type="SAM" id="Phobius"/>
    </source>
</evidence>
<evidence type="ECO:0000313" key="10">
    <source>
        <dbReference type="Proteomes" id="UP000824135"/>
    </source>
</evidence>
<dbReference type="PANTHER" id="PTHR42810:SF2">
    <property type="entry name" value="PURINE PERMEASE C1399.01C-RELATED"/>
    <property type="match status" value="1"/>
</dbReference>
<keyword evidence="4 8" id="KW-0812">Transmembrane</keyword>
<feature type="transmembrane region" description="Helical" evidence="8">
    <location>
        <begin position="129"/>
        <end position="151"/>
    </location>
</feature>
<feature type="transmembrane region" description="Helical" evidence="8">
    <location>
        <begin position="426"/>
        <end position="444"/>
    </location>
</feature>
<feature type="transmembrane region" description="Helical" evidence="8">
    <location>
        <begin position="337"/>
        <end position="357"/>
    </location>
</feature>
<sequence length="506" mass="53081">MTTVKGSRRLFGYSGKDVVLSLQHMFAMLGATITVPIVSGMSIPLALISAGVGTIIFYFCTQRKVPVFLGSSFAFLPPLAAMISGYGDGPLSYDSRSLAVMLALVCAGFVYVILAIVIKAVGVQRIKKLFPPIVVGPVIIVIGMNLAGTAFTSNIFQATAAPWQAWTTAIVTALTIVLVNSLAKPKSFLKIVPVLLGFVVGYAYAAILSVCPTPAGYAPLIDFKSIFSGDIVVFQQAKEIWGFWAAWDELDMAFLGSAMLAIVPLAIVTFMEHLGDISANSVVCGKDFMVDPGLHRTVLGDGLATMASAMLGGPANTTYGENTAVLAITKNYSPRNLFLAACFAVVLGLFVPFGEILESIPGPVVGGASLILYGMIAANGLRALVDGRVDFSDMKNMIVVSLTLSVGLGLNMASMAGYGISIGDVTISALAIATLLSILLNLIMPNTKEVTPEKEKAMEEAPISLVSHEADIEEAAAEGEADAGAGASDTGDFPENESDPKEKKEE</sequence>
<feature type="transmembrane region" description="Helical" evidence="8">
    <location>
        <begin position="98"/>
        <end position="117"/>
    </location>
</feature>
<keyword evidence="5 8" id="KW-1133">Transmembrane helix</keyword>
<evidence type="ECO:0000256" key="7">
    <source>
        <dbReference type="SAM" id="MobiDB-lite"/>
    </source>
</evidence>
<reference evidence="9" key="1">
    <citation type="journal article" date="2021" name="PeerJ">
        <title>Extensive microbial diversity within the chicken gut microbiome revealed by metagenomics and culture.</title>
        <authorList>
            <person name="Gilroy R."/>
            <person name="Ravi A."/>
            <person name="Getino M."/>
            <person name="Pursley I."/>
            <person name="Horton D.L."/>
            <person name="Alikhan N.F."/>
            <person name="Baker D."/>
            <person name="Gharbi K."/>
            <person name="Hall N."/>
            <person name="Watson M."/>
            <person name="Adriaenssens E.M."/>
            <person name="Foster-Nyarko E."/>
            <person name="Jarju S."/>
            <person name="Secka A."/>
            <person name="Antonio M."/>
            <person name="Oren A."/>
            <person name="Chaudhuri R.R."/>
            <person name="La Ragione R."/>
            <person name="Hildebrand F."/>
            <person name="Pallen M.J."/>
        </authorList>
    </citation>
    <scope>NUCLEOTIDE SEQUENCE</scope>
    <source>
        <strain evidence="9">CHK199-9574</strain>
    </source>
</reference>
<dbReference type="Pfam" id="PF00860">
    <property type="entry name" value="Xan_ur_permease"/>
    <property type="match status" value="1"/>
</dbReference>
<dbReference type="InterPro" id="IPR006043">
    <property type="entry name" value="NCS2"/>
</dbReference>
<accession>A0A9D1Z7F3</accession>
<evidence type="ECO:0000256" key="4">
    <source>
        <dbReference type="ARBA" id="ARBA00022692"/>
    </source>
</evidence>
<organism evidence="9 10">
    <name type="scientific">Candidatus Borkfalkia excrementavium</name>
    <dbReference type="NCBI Taxonomy" id="2838505"/>
    <lineage>
        <taxon>Bacteria</taxon>
        <taxon>Bacillati</taxon>
        <taxon>Bacillota</taxon>
        <taxon>Clostridia</taxon>
        <taxon>Christensenellales</taxon>
        <taxon>Christensenellaceae</taxon>
        <taxon>Candidatus Borkfalkia</taxon>
    </lineage>
</organism>
<dbReference type="InterPro" id="IPR006042">
    <property type="entry name" value="Xan_ur_permease"/>
</dbReference>
<dbReference type="GO" id="GO:0042907">
    <property type="term" value="F:xanthine transmembrane transporter activity"/>
    <property type="evidence" value="ECO:0007669"/>
    <property type="project" value="TreeGrafter"/>
</dbReference>
<comment type="subcellular location">
    <subcellularLocation>
        <location evidence="1">Membrane</location>
        <topology evidence="1">Multi-pass membrane protein</topology>
    </subcellularLocation>
</comment>
<dbReference type="EMBL" id="DXCO01000033">
    <property type="protein sequence ID" value="HIY78260.1"/>
    <property type="molecule type" value="Genomic_DNA"/>
</dbReference>